<evidence type="ECO:0000256" key="6">
    <source>
        <dbReference type="ARBA" id="ARBA00022842"/>
    </source>
</evidence>
<dbReference type="PROSITE" id="PS00630">
    <property type="entry name" value="IMP_2"/>
    <property type="match status" value="1"/>
</dbReference>
<dbReference type="STRING" id="5098.A0A507QI63"/>
<evidence type="ECO:0000256" key="3">
    <source>
        <dbReference type="ARBA" id="ARBA00009759"/>
    </source>
</evidence>
<dbReference type="GO" id="GO:0046872">
    <property type="term" value="F:metal ion binding"/>
    <property type="evidence" value="ECO:0007669"/>
    <property type="project" value="UniProtKB-KW"/>
</dbReference>
<dbReference type="AlphaFoldDB" id="A0A507QI63"/>
<proteinExistence type="inferred from homology"/>
<dbReference type="GO" id="GO:0008934">
    <property type="term" value="F:inositol monophosphate 1-phosphatase activity"/>
    <property type="evidence" value="ECO:0007669"/>
    <property type="project" value="InterPro"/>
</dbReference>
<dbReference type="OrthoDB" id="10254945at2759"/>
<evidence type="ECO:0000256" key="5">
    <source>
        <dbReference type="ARBA" id="ARBA00022801"/>
    </source>
</evidence>
<dbReference type="InterPro" id="IPR020550">
    <property type="entry name" value="Inositol_monophosphatase_CS"/>
</dbReference>
<feature type="binding site" evidence="7">
    <location>
        <position position="237"/>
    </location>
    <ligand>
        <name>Mg(2+)</name>
        <dbReference type="ChEBI" id="CHEBI:18420"/>
        <label>1</label>
        <note>catalytic</note>
    </ligand>
</feature>
<dbReference type="CDD" id="cd01639">
    <property type="entry name" value="IMPase"/>
    <property type="match status" value="1"/>
</dbReference>
<feature type="binding site" evidence="7">
    <location>
        <position position="97"/>
    </location>
    <ligand>
        <name>Mg(2+)</name>
        <dbReference type="ChEBI" id="CHEBI:18420"/>
        <label>1</label>
        <note>catalytic</note>
    </ligand>
</feature>
<comment type="similarity">
    <text evidence="3 8">Belongs to the inositol monophosphatase superfamily.</text>
</comment>
<dbReference type="InterPro" id="IPR020583">
    <property type="entry name" value="Inositol_monoP_metal-BS"/>
</dbReference>
<dbReference type="PANTHER" id="PTHR20854">
    <property type="entry name" value="INOSITOL MONOPHOSPHATASE"/>
    <property type="match status" value="1"/>
</dbReference>
<name>A0A507QI63_MONPU</name>
<organism evidence="9 10">
    <name type="scientific">Monascus purpureus</name>
    <name type="common">Red mold</name>
    <name type="synonym">Monascus anka</name>
    <dbReference type="NCBI Taxonomy" id="5098"/>
    <lineage>
        <taxon>Eukaryota</taxon>
        <taxon>Fungi</taxon>
        <taxon>Dikarya</taxon>
        <taxon>Ascomycota</taxon>
        <taxon>Pezizomycotina</taxon>
        <taxon>Eurotiomycetes</taxon>
        <taxon>Eurotiomycetidae</taxon>
        <taxon>Eurotiales</taxon>
        <taxon>Aspergillaceae</taxon>
        <taxon>Monascus</taxon>
    </lineage>
</organism>
<dbReference type="GO" id="GO:0006021">
    <property type="term" value="P:inositol biosynthetic process"/>
    <property type="evidence" value="ECO:0007669"/>
    <property type="project" value="UniProtKB-UniPathway"/>
</dbReference>
<comment type="cofactor">
    <cofactor evidence="2 7 8">
        <name>Mg(2+)</name>
        <dbReference type="ChEBI" id="CHEBI:18420"/>
    </cofactor>
</comment>
<accession>A0A507QI63</accession>
<reference evidence="9 10" key="1">
    <citation type="submission" date="2019-06" db="EMBL/GenBank/DDBJ databases">
        <title>Wine fermentation using esterase from Monascus purpureus.</title>
        <authorList>
            <person name="Geng C."/>
            <person name="Zhang Y."/>
        </authorList>
    </citation>
    <scope>NUCLEOTIDE SEQUENCE [LARGE SCALE GENOMIC DNA]</scope>
    <source>
        <strain evidence="9">HQ1</strain>
    </source>
</reference>
<dbReference type="EC" id="3.1.3.25" evidence="8"/>
<evidence type="ECO:0000313" key="10">
    <source>
        <dbReference type="Proteomes" id="UP000319663"/>
    </source>
</evidence>
<dbReference type="Gene3D" id="3.30.540.10">
    <property type="entry name" value="Fructose-1,6-Bisphosphatase, subunit A, domain 1"/>
    <property type="match status" value="1"/>
</dbReference>
<keyword evidence="5 8" id="KW-0378">Hydrolase</keyword>
<dbReference type="EMBL" id="VIFY01000239">
    <property type="protein sequence ID" value="TQB68209.1"/>
    <property type="molecule type" value="Genomic_DNA"/>
</dbReference>
<comment type="pathway">
    <text evidence="8">Polyol metabolism; myo-inositol biosynthesis; myo-inositol from D-glucose 6-phosphate: step 2/2.</text>
</comment>
<feature type="binding site" evidence="7">
    <location>
        <position position="98"/>
    </location>
    <ligand>
        <name>Mg(2+)</name>
        <dbReference type="ChEBI" id="CHEBI:18420"/>
        <label>1</label>
        <note>catalytic</note>
    </ligand>
</feature>
<protein>
    <recommendedName>
        <fullName evidence="8">Inositol-1-monophosphatase</fullName>
        <ecNumber evidence="8">3.1.3.25</ecNumber>
    </recommendedName>
</protein>
<dbReference type="SUPFAM" id="SSF56655">
    <property type="entry name" value="Carbohydrate phosphatase"/>
    <property type="match status" value="1"/>
</dbReference>
<sequence length="298" mass="32434">MAGNTSDNAPNLRGIHDFLITLAYRAGEIITNALPEISGTDSKKNSADLVTQYDKAVEDVISTSLKEKYPHYKFHGEETYDPAHPLTSAPTFVVDPIDGTVNFVHGFPQACISLGFAVDCIPVVGVVFNPFTKSLYTAIRGEGAFLNRNTKLPLKGGNLEPLQGLENALIAVEWGSDRDGSNWETKVRTFEKLGQTKEAGGSMVHSLRSLGSAALNLCAVATGTLDLYWEGGCWAWDVCAGWVILEEAGGIVVDGNPGNWKPRLDGRKYLAVRASPDGRGQKEIVEEFWSQIQGRLEY</sequence>
<comment type="catalytic activity">
    <reaction evidence="1 8">
        <text>a myo-inositol phosphate + H2O = myo-inositol + phosphate</text>
        <dbReference type="Rhea" id="RHEA:24056"/>
        <dbReference type="ChEBI" id="CHEBI:15377"/>
        <dbReference type="ChEBI" id="CHEBI:17268"/>
        <dbReference type="ChEBI" id="CHEBI:43474"/>
        <dbReference type="ChEBI" id="CHEBI:84139"/>
        <dbReference type="EC" id="3.1.3.25"/>
    </reaction>
</comment>
<dbReference type="PANTHER" id="PTHR20854:SF4">
    <property type="entry name" value="INOSITOL-1-MONOPHOSPHATASE-RELATED"/>
    <property type="match status" value="1"/>
</dbReference>
<evidence type="ECO:0000256" key="1">
    <source>
        <dbReference type="ARBA" id="ARBA00001033"/>
    </source>
</evidence>
<dbReference type="GO" id="GO:0007165">
    <property type="term" value="P:signal transduction"/>
    <property type="evidence" value="ECO:0007669"/>
    <property type="project" value="TreeGrafter"/>
</dbReference>
<dbReference type="Proteomes" id="UP000319663">
    <property type="component" value="Unassembled WGS sequence"/>
</dbReference>
<dbReference type="GO" id="GO:0046854">
    <property type="term" value="P:phosphatidylinositol phosphate biosynthetic process"/>
    <property type="evidence" value="ECO:0007669"/>
    <property type="project" value="InterPro"/>
</dbReference>
<dbReference type="PRINTS" id="PR00377">
    <property type="entry name" value="IMPHPHTASES"/>
</dbReference>
<evidence type="ECO:0000313" key="9">
    <source>
        <dbReference type="EMBL" id="TQB68209.1"/>
    </source>
</evidence>
<dbReference type="FunFam" id="3.40.190.80:FF:000012">
    <property type="entry name" value="Inositol-1-monophosphatase"/>
    <property type="match status" value="1"/>
</dbReference>
<comment type="caution">
    <text evidence="9">The sequence shown here is derived from an EMBL/GenBank/DDBJ whole genome shotgun (WGS) entry which is preliminary data.</text>
</comment>
<dbReference type="Gene3D" id="3.40.190.80">
    <property type="match status" value="1"/>
</dbReference>
<evidence type="ECO:0000256" key="7">
    <source>
        <dbReference type="PIRSR" id="PIRSR600760-2"/>
    </source>
</evidence>
<evidence type="ECO:0000256" key="8">
    <source>
        <dbReference type="RuleBase" id="RU364068"/>
    </source>
</evidence>
<dbReference type="Pfam" id="PF00459">
    <property type="entry name" value="Inositol_P"/>
    <property type="match status" value="1"/>
</dbReference>
<dbReference type="PROSITE" id="PS00629">
    <property type="entry name" value="IMP_1"/>
    <property type="match status" value="1"/>
</dbReference>
<dbReference type="UniPathway" id="UPA00823">
    <property type="reaction ID" value="UER00788"/>
</dbReference>
<feature type="binding site" evidence="7">
    <location>
        <position position="95"/>
    </location>
    <ligand>
        <name>Mg(2+)</name>
        <dbReference type="ChEBI" id="CHEBI:18420"/>
        <label>1</label>
        <note>catalytic</note>
    </ligand>
</feature>
<keyword evidence="10" id="KW-1185">Reference proteome</keyword>
<evidence type="ECO:0000256" key="2">
    <source>
        <dbReference type="ARBA" id="ARBA00001946"/>
    </source>
</evidence>
<dbReference type="InterPro" id="IPR000760">
    <property type="entry name" value="Inositol_monophosphatase-like"/>
</dbReference>
<keyword evidence="4 7" id="KW-0479">Metal-binding</keyword>
<evidence type="ECO:0000256" key="4">
    <source>
        <dbReference type="ARBA" id="ARBA00022723"/>
    </source>
</evidence>
<dbReference type="FunFam" id="3.30.540.10:FF:000004">
    <property type="entry name" value="Inositol-1-monophosphatase"/>
    <property type="match status" value="1"/>
</dbReference>
<gene>
    <name evidence="9" type="ORF">MPDQ_003786</name>
</gene>
<dbReference type="InterPro" id="IPR033942">
    <property type="entry name" value="IMPase"/>
</dbReference>
<keyword evidence="6 7" id="KW-0460">Magnesium</keyword>
<feature type="binding site" evidence="7">
    <location>
        <position position="77"/>
    </location>
    <ligand>
        <name>Mg(2+)</name>
        <dbReference type="ChEBI" id="CHEBI:18420"/>
        <label>1</label>
        <note>catalytic</note>
    </ligand>
</feature>